<name>A0A921Z5S9_MANSE</name>
<sequence length="124" mass="13689">MAYCPYSNFAVGSTLLTEQDSRIYTGCNIENSAMSPAICAERTAVSKAVCDGYRKFKVVVVVAEQQQEFTAPCGVCRQTLNEFRSSSGDMDVYLSRPAMDLVLCTKLSHILPLSFKLHNNAFCN</sequence>
<evidence type="ECO:0000256" key="2">
    <source>
        <dbReference type="ARBA" id="ARBA00003949"/>
    </source>
</evidence>
<dbReference type="PANTHER" id="PTHR11644">
    <property type="entry name" value="CYTIDINE DEAMINASE"/>
    <property type="match status" value="1"/>
</dbReference>
<evidence type="ECO:0000256" key="8">
    <source>
        <dbReference type="ARBA" id="ARBA00032005"/>
    </source>
</evidence>
<protein>
    <recommendedName>
        <fullName evidence="4">cytidine deaminase</fullName>
        <ecNumber evidence="4">3.5.4.5</ecNumber>
    </recommendedName>
    <alternativeName>
        <fullName evidence="8">Cytidine aminohydrolase</fullName>
    </alternativeName>
</protein>
<dbReference type="FunFam" id="3.40.140.10:FF:000008">
    <property type="entry name" value="Cytidine deaminase"/>
    <property type="match status" value="1"/>
</dbReference>
<dbReference type="InterPro" id="IPR016192">
    <property type="entry name" value="APOBEC/CMP_deaminase_Zn-bd"/>
</dbReference>
<reference evidence="11" key="1">
    <citation type="journal article" date="2016" name="Insect Biochem. Mol. Biol.">
        <title>Multifaceted biological insights from a draft genome sequence of the tobacco hornworm moth, Manduca sexta.</title>
        <authorList>
            <person name="Kanost M.R."/>
            <person name="Arrese E.L."/>
            <person name="Cao X."/>
            <person name="Chen Y.R."/>
            <person name="Chellapilla S."/>
            <person name="Goldsmith M.R."/>
            <person name="Grosse-Wilde E."/>
            <person name="Heckel D.G."/>
            <person name="Herndon N."/>
            <person name="Jiang H."/>
            <person name="Papanicolaou A."/>
            <person name="Qu J."/>
            <person name="Soulages J.L."/>
            <person name="Vogel H."/>
            <person name="Walters J."/>
            <person name="Waterhouse R.M."/>
            <person name="Ahn S.J."/>
            <person name="Almeida F.C."/>
            <person name="An C."/>
            <person name="Aqrawi P."/>
            <person name="Bretschneider A."/>
            <person name="Bryant W.B."/>
            <person name="Bucks S."/>
            <person name="Chao H."/>
            <person name="Chevignon G."/>
            <person name="Christen J.M."/>
            <person name="Clarke D.F."/>
            <person name="Dittmer N.T."/>
            <person name="Ferguson L.C.F."/>
            <person name="Garavelou S."/>
            <person name="Gordon K.H.J."/>
            <person name="Gunaratna R.T."/>
            <person name="Han Y."/>
            <person name="Hauser F."/>
            <person name="He Y."/>
            <person name="Heidel-Fischer H."/>
            <person name="Hirsh A."/>
            <person name="Hu Y."/>
            <person name="Jiang H."/>
            <person name="Kalra D."/>
            <person name="Klinner C."/>
            <person name="Konig C."/>
            <person name="Kovar C."/>
            <person name="Kroll A.R."/>
            <person name="Kuwar S.S."/>
            <person name="Lee S.L."/>
            <person name="Lehman R."/>
            <person name="Li K."/>
            <person name="Li Z."/>
            <person name="Liang H."/>
            <person name="Lovelace S."/>
            <person name="Lu Z."/>
            <person name="Mansfield J.H."/>
            <person name="McCulloch K.J."/>
            <person name="Mathew T."/>
            <person name="Morton B."/>
            <person name="Muzny D.M."/>
            <person name="Neunemann D."/>
            <person name="Ongeri F."/>
            <person name="Pauchet Y."/>
            <person name="Pu L.L."/>
            <person name="Pyrousis I."/>
            <person name="Rao X.J."/>
            <person name="Redding A."/>
            <person name="Roesel C."/>
            <person name="Sanchez-Gracia A."/>
            <person name="Schaack S."/>
            <person name="Shukla A."/>
            <person name="Tetreau G."/>
            <person name="Wang Y."/>
            <person name="Xiong G.H."/>
            <person name="Traut W."/>
            <person name="Walsh T.K."/>
            <person name="Worley K.C."/>
            <person name="Wu D."/>
            <person name="Wu W."/>
            <person name="Wu Y.Q."/>
            <person name="Zhang X."/>
            <person name="Zou Z."/>
            <person name="Zucker H."/>
            <person name="Briscoe A.D."/>
            <person name="Burmester T."/>
            <person name="Clem R.J."/>
            <person name="Feyereisen R."/>
            <person name="Grimmelikhuijzen C.J.P."/>
            <person name="Hamodrakas S.J."/>
            <person name="Hansson B.S."/>
            <person name="Huguet E."/>
            <person name="Jermiin L.S."/>
            <person name="Lan Q."/>
            <person name="Lehman H.K."/>
            <person name="Lorenzen M."/>
            <person name="Merzendorfer H."/>
            <person name="Michalopoulos I."/>
            <person name="Morton D.B."/>
            <person name="Muthukrishnan S."/>
            <person name="Oakeshott J.G."/>
            <person name="Palmer W."/>
            <person name="Park Y."/>
            <person name="Passarelli A.L."/>
            <person name="Rozas J."/>
            <person name="Schwartz L.M."/>
            <person name="Smith W."/>
            <person name="Southgate A."/>
            <person name="Vilcinskas A."/>
            <person name="Vogt R."/>
            <person name="Wang P."/>
            <person name="Werren J."/>
            <person name="Yu X.Q."/>
            <person name="Zhou J.J."/>
            <person name="Brown S.J."/>
            <person name="Scherer S.E."/>
            <person name="Richards S."/>
            <person name="Blissard G.W."/>
        </authorList>
    </citation>
    <scope>NUCLEOTIDE SEQUENCE</scope>
</reference>
<reference evidence="11" key="2">
    <citation type="submission" date="2020-12" db="EMBL/GenBank/DDBJ databases">
        <authorList>
            <person name="Kanost M."/>
        </authorList>
    </citation>
    <scope>NUCLEOTIDE SEQUENCE</scope>
</reference>
<keyword evidence="5" id="KW-0479">Metal-binding</keyword>
<dbReference type="Pfam" id="PF00383">
    <property type="entry name" value="dCMP_cyt_deam_1"/>
    <property type="match status" value="1"/>
</dbReference>
<gene>
    <name evidence="11" type="ORF">O3G_MSEX007100</name>
</gene>
<dbReference type="CDD" id="cd01283">
    <property type="entry name" value="cytidine_deaminase"/>
    <property type="match status" value="1"/>
</dbReference>
<proteinExistence type="inferred from homology"/>
<dbReference type="GO" id="GO:0004126">
    <property type="term" value="F:cytidine deaminase activity"/>
    <property type="evidence" value="ECO:0007669"/>
    <property type="project" value="UniProtKB-EC"/>
</dbReference>
<dbReference type="PROSITE" id="PS51747">
    <property type="entry name" value="CYT_DCMP_DEAMINASES_2"/>
    <property type="match status" value="1"/>
</dbReference>
<dbReference type="AlphaFoldDB" id="A0A921Z5S9"/>
<dbReference type="PANTHER" id="PTHR11644:SF2">
    <property type="entry name" value="CYTIDINE DEAMINASE"/>
    <property type="match status" value="1"/>
</dbReference>
<keyword evidence="6" id="KW-0378">Hydrolase</keyword>
<organism evidence="11 12">
    <name type="scientific">Manduca sexta</name>
    <name type="common">Tobacco hawkmoth</name>
    <name type="synonym">Tobacco hornworm</name>
    <dbReference type="NCBI Taxonomy" id="7130"/>
    <lineage>
        <taxon>Eukaryota</taxon>
        <taxon>Metazoa</taxon>
        <taxon>Ecdysozoa</taxon>
        <taxon>Arthropoda</taxon>
        <taxon>Hexapoda</taxon>
        <taxon>Insecta</taxon>
        <taxon>Pterygota</taxon>
        <taxon>Neoptera</taxon>
        <taxon>Endopterygota</taxon>
        <taxon>Lepidoptera</taxon>
        <taxon>Glossata</taxon>
        <taxon>Ditrysia</taxon>
        <taxon>Bombycoidea</taxon>
        <taxon>Sphingidae</taxon>
        <taxon>Sphinginae</taxon>
        <taxon>Sphingini</taxon>
        <taxon>Manduca</taxon>
    </lineage>
</organism>
<dbReference type="InterPro" id="IPR002125">
    <property type="entry name" value="CMP_dCMP_dom"/>
</dbReference>
<comment type="function">
    <text evidence="2">This enzyme scavenges exogenous and endogenous cytidine and 2'-deoxycytidine for UMP synthesis.</text>
</comment>
<evidence type="ECO:0000313" key="11">
    <source>
        <dbReference type="EMBL" id="KAG6451390.1"/>
    </source>
</evidence>
<comment type="caution">
    <text evidence="11">The sequence shown here is derived from an EMBL/GenBank/DDBJ whole genome shotgun (WGS) entry which is preliminary data.</text>
</comment>
<dbReference type="PROSITE" id="PS00903">
    <property type="entry name" value="CYT_DCMP_DEAMINASES_1"/>
    <property type="match status" value="1"/>
</dbReference>
<dbReference type="GO" id="GO:0042802">
    <property type="term" value="F:identical protein binding"/>
    <property type="evidence" value="ECO:0007669"/>
    <property type="project" value="UniProtKB-ARBA"/>
</dbReference>
<dbReference type="GO" id="GO:0008270">
    <property type="term" value="F:zinc ion binding"/>
    <property type="evidence" value="ECO:0007669"/>
    <property type="project" value="InterPro"/>
</dbReference>
<dbReference type="GO" id="GO:0072527">
    <property type="term" value="P:pyrimidine-containing compound metabolic process"/>
    <property type="evidence" value="ECO:0007669"/>
    <property type="project" value="UniProtKB-ARBA"/>
</dbReference>
<dbReference type="Proteomes" id="UP000791440">
    <property type="component" value="Unassembled WGS sequence"/>
</dbReference>
<dbReference type="EC" id="3.5.4.5" evidence="4"/>
<dbReference type="EMBL" id="JH668406">
    <property type="protein sequence ID" value="KAG6451390.1"/>
    <property type="molecule type" value="Genomic_DNA"/>
</dbReference>
<evidence type="ECO:0000259" key="10">
    <source>
        <dbReference type="PROSITE" id="PS51747"/>
    </source>
</evidence>
<dbReference type="GO" id="GO:0005829">
    <property type="term" value="C:cytosol"/>
    <property type="evidence" value="ECO:0007669"/>
    <property type="project" value="TreeGrafter"/>
</dbReference>
<accession>A0A921Z5S9</accession>
<evidence type="ECO:0000256" key="4">
    <source>
        <dbReference type="ARBA" id="ARBA00012783"/>
    </source>
</evidence>
<dbReference type="NCBIfam" id="NF004064">
    <property type="entry name" value="PRK05578.1"/>
    <property type="match status" value="1"/>
</dbReference>
<comment type="cofactor">
    <cofactor evidence="1">
        <name>Zn(2+)</name>
        <dbReference type="ChEBI" id="CHEBI:29105"/>
    </cofactor>
</comment>
<evidence type="ECO:0000313" key="12">
    <source>
        <dbReference type="Proteomes" id="UP000791440"/>
    </source>
</evidence>
<evidence type="ECO:0000256" key="6">
    <source>
        <dbReference type="ARBA" id="ARBA00022801"/>
    </source>
</evidence>
<evidence type="ECO:0000256" key="7">
    <source>
        <dbReference type="ARBA" id="ARBA00022833"/>
    </source>
</evidence>
<keyword evidence="7" id="KW-0862">Zinc</keyword>
<keyword evidence="12" id="KW-1185">Reference proteome</keyword>
<evidence type="ECO:0000256" key="3">
    <source>
        <dbReference type="ARBA" id="ARBA00006576"/>
    </source>
</evidence>
<dbReference type="GO" id="GO:0055086">
    <property type="term" value="P:nucleobase-containing small molecule metabolic process"/>
    <property type="evidence" value="ECO:0007669"/>
    <property type="project" value="UniProtKB-ARBA"/>
</dbReference>
<feature type="domain" description="CMP/dCMP-type deaminase" evidence="10">
    <location>
        <begin position="1"/>
        <end position="103"/>
    </location>
</feature>
<comment type="similarity">
    <text evidence="3">Belongs to the cytidine and deoxycytidylate deaminase family.</text>
</comment>
<comment type="catalytic activity">
    <reaction evidence="9">
        <text>cytidine + H2O + H(+) = uridine + NH4(+)</text>
        <dbReference type="Rhea" id="RHEA:16069"/>
        <dbReference type="ChEBI" id="CHEBI:15377"/>
        <dbReference type="ChEBI" id="CHEBI:15378"/>
        <dbReference type="ChEBI" id="CHEBI:16704"/>
        <dbReference type="ChEBI" id="CHEBI:17562"/>
        <dbReference type="ChEBI" id="CHEBI:28938"/>
        <dbReference type="EC" id="3.5.4.5"/>
    </reaction>
</comment>
<dbReference type="InterPro" id="IPR050202">
    <property type="entry name" value="Cyt/Deoxycyt_deaminase"/>
</dbReference>
<evidence type="ECO:0000256" key="1">
    <source>
        <dbReference type="ARBA" id="ARBA00001947"/>
    </source>
</evidence>
<evidence type="ECO:0000256" key="5">
    <source>
        <dbReference type="ARBA" id="ARBA00022723"/>
    </source>
</evidence>
<evidence type="ECO:0000256" key="9">
    <source>
        <dbReference type="ARBA" id="ARBA00049558"/>
    </source>
</evidence>